<dbReference type="AlphaFoldDB" id="A0A1W0X718"/>
<sequence length="143" mass="16472">MCSSTGYIQAPICRRLDAEARVRLSLPSRLEDYDRGGARRLSLNSFPHEYNLSRRFRASTLWSVTLPFSFRRAHYCNKQRREGRAARGKKSISISLFFSVSRRNIGLPTTEMDGEARSLIVNYGIIILLLVIMWALFFGPSYF</sequence>
<reference evidence="3" key="1">
    <citation type="submission" date="2017-01" db="EMBL/GenBank/DDBJ databases">
        <title>Comparative genomics of anhydrobiosis in the tardigrade Hypsibius dujardini.</title>
        <authorList>
            <person name="Yoshida Y."/>
            <person name="Koutsovoulos G."/>
            <person name="Laetsch D."/>
            <person name="Stevens L."/>
            <person name="Kumar S."/>
            <person name="Horikawa D."/>
            <person name="Ishino K."/>
            <person name="Komine S."/>
            <person name="Tomita M."/>
            <person name="Blaxter M."/>
            <person name="Arakawa K."/>
        </authorList>
    </citation>
    <scope>NUCLEOTIDE SEQUENCE [LARGE SCALE GENOMIC DNA]</scope>
    <source>
        <strain evidence="3">Z151</strain>
    </source>
</reference>
<dbReference type="Proteomes" id="UP000192578">
    <property type="component" value="Unassembled WGS sequence"/>
</dbReference>
<dbReference type="EMBL" id="MTYJ01000013">
    <property type="protein sequence ID" value="OQV23198.1"/>
    <property type="molecule type" value="Genomic_DNA"/>
</dbReference>
<feature type="transmembrane region" description="Helical" evidence="1">
    <location>
        <begin position="120"/>
        <end position="139"/>
    </location>
</feature>
<accession>A0A1W0X718</accession>
<keyword evidence="1" id="KW-0472">Membrane</keyword>
<keyword evidence="1" id="KW-1133">Transmembrane helix</keyword>
<evidence type="ECO:0000313" key="2">
    <source>
        <dbReference type="EMBL" id="OQV23198.1"/>
    </source>
</evidence>
<organism evidence="2 3">
    <name type="scientific">Hypsibius exemplaris</name>
    <name type="common">Freshwater tardigrade</name>
    <dbReference type="NCBI Taxonomy" id="2072580"/>
    <lineage>
        <taxon>Eukaryota</taxon>
        <taxon>Metazoa</taxon>
        <taxon>Ecdysozoa</taxon>
        <taxon>Tardigrada</taxon>
        <taxon>Eutardigrada</taxon>
        <taxon>Parachela</taxon>
        <taxon>Hypsibioidea</taxon>
        <taxon>Hypsibiidae</taxon>
        <taxon>Hypsibius</taxon>
    </lineage>
</organism>
<gene>
    <name evidence="2" type="ORF">BV898_02931</name>
</gene>
<proteinExistence type="predicted"/>
<keyword evidence="3" id="KW-1185">Reference proteome</keyword>
<evidence type="ECO:0000313" key="3">
    <source>
        <dbReference type="Proteomes" id="UP000192578"/>
    </source>
</evidence>
<protein>
    <submittedName>
        <fullName evidence="2">Uncharacterized protein</fullName>
    </submittedName>
</protein>
<evidence type="ECO:0000256" key="1">
    <source>
        <dbReference type="SAM" id="Phobius"/>
    </source>
</evidence>
<name>A0A1W0X718_HYPEX</name>
<keyword evidence="1" id="KW-0812">Transmembrane</keyword>
<comment type="caution">
    <text evidence="2">The sequence shown here is derived from an EMBL/GenBank/DDBJ whole genome shotgun (WGS) entry which is preliminary data.</text>
</comment>